<dbReference type="STRING" id="36166.T1GCR5"/>
<dbReference type="InterPro" id="IPR029058">
    <property type="entry name" value="AB_hydrolase_fold"/>
</dbReference>
<accession>T1GCR5</accession>
<dbReference type="GO" id="GO:0017171">
    <property type="term" value="F:serine hydrolase activity"/>
    <property type="evidence" value="ECO:0007669"/>
    <property type="project" value="TreeGrafter"/>
</dbReference>
<protein>
    <recommendedName>
        <fullName evidence="5">Lipase domain-containing protein</fullName>
    </recommendedName>
</protein>
<dbReference type="InterPro" id="IPR000734">
    <property type="entry name" value="TAG_lipase"/>
</dbReference>
<reference evidence="7" key="1">
    <citation type="submission" date="2013-02" db="EMBL/GenBank/DDBJ databases">
        <authorList>
            <person name="Hughes D."/>
        </authorList>
    </citation>
    <scope>NUCLEOTIDE SEQUENCE</scope>
    <source>
        <strain>Durham</strain>
        <strain evidence="7">NC isolate 2 -- Noor lab</strain>
    </source>
</reference>
<evidence type="ECO:0000256" key="3">
    <source>
        <dbReference type="ARBA" id="ARBA00022525"/>
    </source>
</evidence>
<dbReference type="Gene3D" id="3.40.50.1820">
    <property type="entry name" value="alpha/beta hydrolase"/>
    <property type="match status" value="1"/>
</dbReference>
<dbReference type="EMBL" id="CAQQ02175164">
    <property type="status" value="NOT_ANNOTATED_CDS"/>
    <property type="molecule type" value="Genomic_DNA"/>
</dbReference>
<evidence type="ECO:0000256" key="1">
    <source>
        <dbReference type="ARBA" id="ARBA00004613"/>
    </source>
</evidence>
<evidence type="ECO:0000256" key="2">
    <source>
        <dbReference type="ARBA" id="ARBA00010701"/>
    </source>
</evidence>
<dbReference type="PANTHER" id="PTHR11610">
    <property type="entry name" value="LIPASE"/>
    <property type="match status" value="1"/>
</dbReference>
<evidence type="ECO:0000256" key="4">
    <source>
        <dbReference type="RuleBase" id="RU004262"/>
    </source>
</evidence>
<dbReference type="AlphaFoldDB" id="T1GCR5"/>
<evidence type="ECO:0000259" key="5">
    <source>
        <dbReference type="Pfam" id="PF00151"/>
    </source>
</evidence>
<keyword evidence="3" id="KW-0964">Secreted</keyword>
<dbReference type="GO" id="GO:0005615">
    <property type="term" value="C:extracellular space"/>
    <property type="evidence" value="ECO:0007669"/>
    <property type="project" value="TreeGrafter"/>
</dbReference>
<dbReference type="OMA" id="MIAYANP"/>
<comment type="similarity">
    <text evidence="2 4">Belongs to the AB hydrolase superfamily. Lipase family.</text>
</comment>
<sequence>SVNSESLAFYFYCQGNVIGVNVDDFKDILNDFRFNRRIPTVLYIHGFTETQSHDSIRCNTSTKISGLDPANPMFTSFETWFTTGTLRSSDALFVDIIHTDIGFYGTIHSKGHVNFFPNGGRRYQPGCPITILNKDATCSHRRSWIYWAESLRGDSMFIGTKAFNYFIFLTGRFRRFRSKDFAIMGPECSKFSNGNYYFKTAKMAPFALGIHGS</sequence>
<dbReference type="Proteomes" id="UP000015102">
    <property type="component" value="Unassembled WGS sequence"/>
</dbReference>
<dbReference type="Pfam" id="PF00151">
    <property type="entry name" value="Lipase"/>
    <property type="match status" value="1"/>
</dbReference>
<name>T1GCR5_MEGSC</name>
<dbReference type="EnsemblMetazoa" id="MESCA001085-RA">
    <property type="protein sequence ID" value="MESCA001085-PA"/>
    <property type="gene ID" value="MESCA001085"/>
</dbReference>
<dbReference type="SUPFAM" id="SSF53474">
    <property type="entry name" value="alpha/beta-Hydrolases"/>
    <property type="match status" value="1"/>
</dbReference>
<organism evidence="6 7">
    <name type="scientific">Megaselia scalaris</name>
    <name type="common">Humpbacked fly</name>
    <name type="synonym">Phora scalaris</name>
    <dbReference type="NCBI Taxonomy" id="36166"/>
    <lineage>
        <taxon>Eukaryota</taxon>
        <taxon>Metazoa</taxon>
        <taxon>Ecdysozoa</taxon>
        <taxon>Arthropoda</taxon>
        <taxon>Hexapoda</taxon>
        <taxon>Insecta</taxon>
        <taxon>Pterygota</taxon>
        <taxon>Neoptera</taxon>
        <taxon>Endopterygota</taxon>
        <taxon>Diptera</taxon>
        <taxon>Brachycera</taxon>
        <taxon>Muscomorpha</taxon>
        <taxon>Platypezoidea</taxon>
        <taxon>Phoridae</taxon>
        <taxon>Megaseliini</taxon>
        <taxon>Megaselia</taxon>
    </lineage>
</organism>
<keyword evidence="7" id="KW-1185">Reference proteome</keyword>
<dbReference type="HOGENOM" id="CLU_027171_8_2_1"/>
<comment type="subcellular location">
    <subcellularLocation>
        <location evidence="1">Secreted</location>
    </subcellularLocation>
</comment>
<evidence type="ECO:0000313" key="6">
    <source>
        <dbReference type="EnsemblMetazoa" id="MESCA001085-PA"/>
    </source>
</evidence>
<dbReference type="GO" id="GO:0016042">
    <property type="term" value="P:lipid catabolic process"/>
    <property type="evidence" value="ECO:0007669"/>
    <property type="project" value="TreeGrafter"/>
</dbReference>
<feature type="domain" description="Lipase" evidence="5">
    <location>
        <begin position="63"/>
        <end position="206"/>
    </location>
</feature>
<proteinExistence type="inferred from homology"/>
<dbReference type="InterPro" id="IPR013818">
    <property type="entry name" value="Lipase"/>
</dbReference>
<evidence type="ECO:0000313" key="7">
    <source>
        <dbReference type="Proteomes" id="UP000015102"/>
    </source>
</evidence>
<dbReference type="GO" id="GO:0016298">
    <property type="term" value="F:lipase activity"/>
    <property type="evidence" value="ECO:0007669"/>
    <property type="project" value="InterPro"/>
</dbReference>
<reference evidence="6" key="2">
    <citation type="submission" date="2015-06" db="UniProtKB">
        <authorList>
            <consortium name="EnsemblMetazoa"/>
        </authorList>
    </citation>
    <scope>IDENTIFICATION</scope>
</reference>
<dbReference type="PANTHER" id="PTHR11610:SF173">
    <property type="entry name" value="LIPASE DOMAIN-CONTAINING PROTEIN-RELATED"/>
    <property type="match status" value="1"/>
</dbReference>